<evidence type="ECO:0000259" key="4">
    <source>
        <dbReference type="PROSITE" id="PS50949"/>
    </source>
</evidence>
<organism evidence="5 6">
    <name type="scientific">Paenibacillus lycopersici</name>
    <dbReference type="NCBI Taxonomy" id="2704462"/>
    <lineage>
        <taxon>Bacteria</taxon>
        <taxon>Bacillati</taxon>
        <taxon>Bacillota</taxon>
        <taxon>Bacilli</taxon>
        <taxon>Bacillales</taxon>
        <taxon>Paenibacillaceae</taxon>
        <taxon>Paenibacillus</taxon>
    </lineage>
</organism>
<keyword evidence="1" id="KW-0805">Transcription regulation</keyword>
<dbReference type="Gene3D" id="1.10.10.10">
    <property type="entry name" value="Winged helix-like DNA-binding domain superfamily/Winged helix DNA-binding domain"/>
    <property type="match status" value="1"/>
</dbReference>
<accession>A0A6C0FR68</accession>
<evidence type="ECO:0000313" key="6">
    <source>
        <dbReference type="Proteomes" id="UP000476064"/>
    </source>
</evidence>
<dbReference type="InterPro" id="IPR036388">
    <property type="entry name" value="WH-like_DNA-bd_sf"/>
</dbReference>
<dbReference type="PROSITE" id="PS50949">
    <property type="entry name" value="HTH_GNTR"/>
    <property type="match status" value="1"/>
</dbReference>
<dbReference type="PANTHER" id="PTHR38445:SF7">
    <property type="entry name" value="GNTR-FAMILY TRANSCRIPTIONAL REGULATOR"/>
    <property type="match status" value="1"/>
</dbReference>
<proteinExistence type="predicted"/>
<keyword evidence="2" id="KW-0238">DNA-binding</keyword>
<name>A0A6C0FR68_9BACL</name>
<protein>
    <submittedName>
        <fullName evidence="5">GntR family transcriptional regulator</fullName>
    </submittedName>
</protein>
<dbReference type="InterPro" id="IPR000524">
    <property type="entry name" value="Tscrpt_reg_HTH_GntR"/>
</dbReference>
<evidence type="ECO:0000256" key="2">
    <source>
        <dbReference type="ARBA" id="ARBA00023125"/>
    </source>
</evidence>
<dbReference type="PANTHER" id="PTHR38445">
    <property type="entry name" value="HTH-TYPE TRANSCRIPTIONAL REPRESSOR YTRA"/>
    <property type="match status" value="1"/>
</dbReference>
<gene>
    <name evidence="5" type="ORF">GXP70_00415</name>
</gene>
<dbReference type="RefSeq" id="WP_162354667.1">
    <property type="nucleotide sequence ID" value="NZ_CP048209.1"/>
</dbReference>
<reference evidence="5 6" key="1">
    <citation type="submission" date="2020-01" db="EMBL/GenBank/DDBJ databases">
        <title>Paenibacillus sp. nov., isolated from tomato rhizosphere.</title>
        <authorList>
            <person name="Weon H.-Y."/>
            <person name="Lee S.A."/>
        </authorList>
    </citation>
    <scope>NUCLEOTIDE SEQUENCE [LARGE SCALE GENOMIC DNA]</scope>
    <source>
        <strain evidence="5 6">12200R-189</strain>
    </source>
</reference>
<dbReference type="SUPFAM" id="SSF46785">
    <property type="entry name" value="Winged helix' DNA-binding domain"/>
    <property type="match status" value="1"/>
</dbReference>
<evidence type="ECO:0000256" key="1">
    <source>
        <dbReference type="ARBA" id="ARBA00023015"/>
    </source>
</evidence>
<keyword evidence="3" id="KW-0804">Transcription</keyword>
<keyword evidence="6" id="KW-1185">Reference proteome</keyword>
<evidence type="ECO:0000256" key="3">
    <source>
        <dbReference type="ARBA" id="ARBA00023163"/>
    </source>
</evidence>
<dbReference type="Pfam" id="PF00392">
    <property type="entry name" value="GntR"/>
    <property type="match status" value="1"/>
</dbReference>
<dbReference type="Proteomes" id="UP000476064">
    <property type="component" value="Chromosome"/>
</dbReference>
<evidence type="ECO:0000313" key="5">
    <source>
        <dbReference type="EMBL" id="QHT58592.1"/>
    </source>
</evidence>
<dbReference type="InterPro" id="IPR036390">
    <property type="entry name" value="WH_DNA-bd_sf"/>
</dbReference>
<sequence>MNVAISNSSEKPIYQQLFEQISAQILKGELASGYCLPPIRQAALELGVSVITVKKAWEELERSGLIHTVTGKGCFVAEFTAEEMRRIRNEMVRKQMEYDTLYYKSFGLTLAEVIEIMQKMYE</sequence>
<dbReference type="GO" id="GO:0003677">
    <property type="term" value="F:DNA binding"/>
    <property type="evidence" value="ECO:0007669"/>
    <property type="project" value="UniProtKB-KW"/>
</dbReference>
<dbReference type="CDD" id="cd07377">
    <property type="entry name" value="WHTH_GntR"/>
    <property type="match status" value="1"/>
</dbReference>
<dbReference type="EMBL" id="CP048209">
    <property type="protein sequence ID" value="QHT58592.1"/>
    <property type="molecule type" value="Genomic_DNA"/>
</dbReference>
<feature type="domain" description="HTH gntR-type" evidence="4">
    <location>
        <begin position="11"/>
        <end position="79"/>
    </location>
</feature>
<dbReference type="SMART" id="SM00345">
    <property type="entry name" value="HTH_GNTR"/>
    <property type="match status" value="1"/>
</dbReference>
<dbReference type="KEGG" id="plyc:GXP70_00415"/>
<dbReference type="GO" id="GO:0003700">
    <property type="term" value="F:DNA-binding transcription factor activity"/>
    <property type="evidence" value="ECO:0007669"/>
    <property type="project" value="InterPro"/>
</dbReference>
<dbReference type="AlphaFoldDB" id="A0A6C0FR68"/>